<keyword evidence="5" id="KW-0256">Endoplasmic reticulum</keyword>
<dbReference type="InterPro" id="IPR035952">
    <property type="entry name" value="Rhomboid-like_sf"/>
</dbReference>
<gene>
    <name evidence="13" type="primary">LOC118428720</name>
</gene>
<dbReference type="InterPro" id="IPR051512">
    <property type="entry name" value="Inactive_Rhomboid"/>
</dbReference>
<evidence type="ECO:0000256" key="5">
    <source>
        <dbReference type="ARBA" id="ARBA00022824"/>
    </source>
</evidence>
<feature type="transmembrane region" description="Helical" evidence="9">
    <location>
        <begin position="835"/>
        <end position="855"/>
    </location>
</feature>
<sequence length="948" mass="106680">MAEGGDSRPPSADPLDVEGGTANLESTKGSGRPLLRSISAFTQRQFSRPVTQRQYSTASTTVSRPPTAPTSRSFQFRFPKTPRSRKHSTYSSVSNTSRYNTRMSFQFGYPKTPRSRKYSTYSTVSNASRKFAEGTKSFFGIGEDCTHTQKRWSQRRVRHASRRYGKIKEESIQRILEPDPAAIPLPQIVDPLALPHRQRMVPAPYDDIDGATDYTTPTTPGAWSSASSLWRRAAFGALTQQRQKVQRQQSVVSMGWDLLVKMTLQQKREQDVAKPAPLVNSRSFAPVSMEEDDDIDDLDFSFFGRDAHQAATSFSVFLYLQHIGALMFFLLLKLSPSHKEDMYDDEVFFDASPTPQGTLQYDAVQPGRAGMAANVFDMVDGGAAPAEYEIRAGDALDREEREANARMLPTDRGWRTGSKKRIAPPLRGQDVMAARAPRRRNRIGDRVLQMALDNSDRREYGRGLVGKWLKRSYRSSMAMSSDIKHQLDTITDYRPYFTYWVTFVHILITIIALAVYGIAPIGFAETETTALVRTPKLSLENIPKIEKDNFWIGPKDEDLIHLGAKYSPCMRKDPKIIQRIEDQRRKENQTGCCIKTDQSGCYQSVEDDCSKTFAEFWRWSEDNPGPHGRISGAVCGQDPEACKNPVSVAPHEWPDDMTKWPVCKEPVAGSSGGSQDHMACEVTAHPCCIGITGTCEITTREYCEFKHGFFHQEASLCSQVSCMDRICGLLPFMDPEVPDQFYRLWTSLFLHAGLVHLLLSVIFQMTILRDLEKLAGWGRIAIIYILSGIGGNLASAVFLPYQAEVGPAGAHFGVIACLFVEVFQSWQMLQAPWRAILKLSIIVLVLFLLGLLPWIDNFAHITGFICGILLSFSFLPYITFGAFDKNRKRIQIIVSFLLFVAFFSGLVVLFYVRPLTDCQGCEYVNCIPFDKTFCKYQGLDLTPRDETT</sequence>
<dbReference type="GO" id="GO:0042058">
    <property type="term" value="P:regulation of epidermal growth factor receptor signaling pathway"/>
    <property type="evidence" value="ECO:0000318"/>
    <property type="project" value="GO_Central"/>
</dbReference>
<feature type="compositionally biased region" description="Polar residues" evidence="8">
    <location>
        <begin position="39"/>
        <end position="74"/>
    </location>
</feature>
<reference evidence="13" key="2">
    <citation type="submission" date="2025-08" db="UniProtKB">
        <authorList>
            <consortium name="RefSeq"/>
        </authorList>
    </citation>
    <scope>IDENTIFICATION</scope>
    <source>
        <strain evidence="13">S238N-H82</strain>
        <tissue evidence="13">Testes</tissue>
    </source>
</reference>
<dbReference type="KEGG" id="bfo:118428720"/>
<feature type="transmembrane region" description="Helical" evidence="9">
    <location>
        <begin position="805"/>
        <end position="823"/>
    </location>
</feature>
<dbReference type="GeneID" id="118428720"/>
<feature type="transmembrane region" description="Helical" evidence="9">
    <location>
        <begin position="780"/>
        <end position="799"/>
    </location>
</feature>
<evidence type="ECO:0000256" key="4">
    <source>
        <dbReference type="ARBA" id="ARBA00022692"/>
    </source>
</evidence>
<dbReference type="AlphaFoldDB" id="A0A9J7M605"/>
<evidence type="ECO:0000256" key="2">
    <source>
        <dbReference type="ARBA" id="ARBA00004477"/>
    </source>
</evidence>
<feature type="region of interest" description="Disordered" evidence="8">
    <location>
        <begin position="1"/>
        <end position="95"/>
    </location>
</feature>
<reference evidence="12" key="1">
    <citation type="journal article" date="2020" name="Nat. Ecol. Evol.">
        <title>Deeply conserved synteny resolves early events in vertebrate evolution.</title>
        <authorList>
            <person name="Simakov O."/>
            <person name="Marletaz F."/>
            <person name="Yue J.X."/>
            <person name="O'Connell B."/>
            <person name="Jenkins J."/>
            <person name="Brandt A."/>
            <person name="Calef R."/>
            <person name="Tung C.H."/>
            <person name="Huang T.K."/>
            <person name="Schmutz J."/>
            <person name="Satoh N."/>
            <person name="Yu J.K."/>
            <person name="Putnam N.H."/>
            <person name="Green R.E."/>
            <person name="Rokhsar D.S."/>
        </authorList>
    </citation>
    <scope>NUCLEOTIDE SEQUENCE [LARGE SCALE GENOMIC DNA]</scope>
    <source>
        <strain evidence="12">S238N-H82</strain>
    </source>
</reference>
<dbReference type="Gene3D" id="1.20.1540.10">
    <property type="entry name" value="Rhomboid-like"/>
    <property type="match status" value="1"/>
</dbReference>
<keyword evidence="6 9" id="KW-1133">Transmembrane helix</keyword>
<feature type="transmembrane region" description="Helical" evidence="9">
    <location>
        <begin position="861"/>
        <end position="880"/>
    </location>
</feature>
<evidence type="ECO:0000259" key="10">
    <source>
        <dbReference type="Pfam" id="PF01694"/>
    </source>
</evidence>
<evidence type="ECO:0000256" key="9">
    <source>
        <dbReference type="SAM" id="Phobius"/>
    </source>
</evidence>
<dbReference type="RefSeq" id="XP_035694763.1">
    <property type="nucleotide sequence ID" value="XM_035838870.1"/>
</dbReference>
<name>A0A9J7M605_BRAFL</name>
<dbReference type="OrthoDB" id="2146116at2759"/>
<organism evidence="12 13">
    <name type="scientific">Branchiostoma floridae</name>
    <name type="common">Florida lancelet</name>
    <name type="synonym">Amphioxus</name>
    <dbReference type="NCBI Taxonomy" id="7739"/>
    <lineage>
        <taxon>Eukaryota</taxon>
        <taxon>Metazoa</taxon>
        <taxon>Chordata</taxon>
        <taxon>Cephalochordata</taxon>
        <taxon>Leptocardii</taxon>
        <taxon>Amphioxiformes</taxon>
        <taxon>Branchiostomatidae</taxon>
        <taxon>Branchiostoma</taxon>
    </lineage>
</organism>
<feature type="domain" description="Inactive rhomboid protein 1/2 N-terminal" evidence="11">
    <location>
        <begin position="142"/>
        <end position="308"/>
    </location>
</feature>
<dbReference type="Pfam" id="PF01694">
    <property type="entry name" value="Rhomboid"/>
    <property type="match status" value="1"/>
</dbReference>
<proteinExistence type="inferred from homology"/>
<feature type="transmembrane region" description="Helical" evidence="9">
    <location>
        <begin position="310"/>
        <end position="332"/>
    </location>
</feature>
<protein>
    <submittedName>
        <fullName evidence="13">Inactive rhomboid protein 1-like isoform X1</fullName>
    </submittedName>
</protein>
<keyword evidence="4 9" id="KW-0812">Transmembrane</keyword>
<evidence type="ECO:0000256" key="7">
    <source>
        <dbReference type="ARBA" id="ARBA00023136"/>
    </source>
</evidence>
<keyword evidence="12" id="KW-1185">Reference proteome</keyword>
<dbReference type="PANTHER" id="PTHR45965:SF3">
    <property type="entry name" value="INACTIVE RHOMBOID PROTEIN 1"/>
    <property type="match status" value="1"/>
</dbReference>
<dbReference type="GO" id="GO:0005789">
    <property type="term" value="C:endoplasmic reticulum membrane"/>
    <property type="evidence" value="ECO:0000318"/>
    <property type="project" value="GO_Central"/>
</dbReference>
<evidence type="ECO:0000313" key="12">
    <source>
        <dbReference type="Proteomes" id="UP000001554"/>
    </source>
</evidence>
<dbReference type="GO" id="GO:0004252">
    <property type="term" value="F:serine-type endopeptidase activity"/>
    <property type="evidence" value="ECO:0007669"/>
    <property type="project" value="InterPro"/>
</dbReference>
<dbReference type="PANTHER" id="PTHR45965">
    <property type="entry name" value="INACTIVE RHOMBOID PROTEIN"/>
    <property type="match status" value="1"/>
</dbReference>
<dbReference type="FunFam" id="1.20.1540.10:FF:000001">
    <property type="entry name" value="Putative inactive rhomboid protein 1"/>
    <property type="match status" value="1"/>
</dbReference>
<dbReference type="InterPro" id="IPR022764">
    <property type="entry name" value="Peptidase_S54_rhomboid_dom"/>
</dbReference>
<dbReference type="Proteomes" id="UP000001554">
    <property type="component" value="Chromosome 13"/>
</dbReference>
<comment type="function">
    <text evidence="1">Regulates ADAM17 protease, a sheddase of the epidermal growth factor (EGF) receptor ligands and TNF, thereby plays a role in sleep, cell survival, proliferation, migration and inflammation. Does not exhibit any protease activity on its own.</text>
</comment>
<dbReference type="InterPro" id="IPR022241">
    <property type="entry name" value="iRhom1_2_N"/>
</dbReference>
<feature type="transmembrane region" description="Helical" evidence="9">
    <location>
        <begin position="748"/>
        <end position="768"/>
    </location>
</feature>
<evidence type="ECO:0000256" key="3">
    <source>
        <dbReference type="ARBA" id="ARBA00009045"/>
    </source>
</evidence>
<keyword evidence="7 9" id="KW-0472">Membrane</keyword>
<accession>A0A9J7M605</accession>
<comment type="similarity">
    <text evidence="3">Belongs to the peptidase S54 family.</text>
</comment>
<dbReference type="GO" id="GO:0050708">
    <property type="term" value="P:regulation of protein secretion"/>
    <property type="evidence" value="ECO:0000318"/>
    <property type="project" value="GO_Central"/>
</dbReference>
<evidence type="ECO:0000256" key="8">
    <source>
        <dbReference type="SAM" id="MobiDB-lite"/>
    </source>
</evidence>
<feature type="transmembrane region" description="Helical" evidence="9">
    <location>
        <begin position="496"/>
        <end position="519"/>
    </location>
</feature>
<evidence type="ECO:0000259" key="11">
    <source>
        <dbReference type="Pfam" id="PF12595"/>
    </source>
</evidence>
<dbReference type="SUPFAM" id="SSF144091">
    <property type="entry name" value="Rhomboid-like"/>
    <property type="match status" value="1"/>
</dbReference>
<dbReference type="OMA" id="SSAPHEW"/>
<dbReference type="Pfam" id="PF12595">
    <property type="entry name" value="iRhom1-2_N"/>
    <property type="match status" value="1"/>
</dbReference>
<evidence type="ECO:0000313" key="13">
    <source>
        <dbReference type="RefSeq" id="XP_035694763.1"/>
    </source>
</evidence>
<feature type="domain" description="Peptidase S54 rhomboid" evidence="10">
    <location>
        <begin position="739"/>
        <end position="875"/>
    </location>
</feature>
<evidence type="ECO:0000256" key="1">
    <source>
        <dbReference type="ARBA" id="ARBA00002661"/>
    </source>
</evidence>
<evidence type="ECO:0000256" key="6">
    <source>
        <dbReference type="ARBA" id="ARBA00022989"/>
    </source>
</evidence>
<feature type="transmembrane region" description="Helical" evidence="9">
    <location>
        <begin position="892"/>
        <end position="912"/>
    </location>
</feature>
<comment type="subcellular location">
    <subcellularLocation>
        <location evidence="2">Endoplasmic reticulum membrane</location>
        <topology evidence="2">Multi-pass membrane protein</topology>
    </subcellularLocation>
</comment>